<feature type="region of interest" description="Disordered" evidence="1">
    <location>
        <begin position="485"/>
        <end position="507"/>
    </location>
</feature>
<dbReference type="InParanoid" id="W3WU49"/>
<feature type="compositionally biased region" description="Polar residues" evidence="1">
    <location>
        <begin position="486"/>
        <end position="496"/>
    </location>
</feature>
<dbReference type="Proteomes" id="UP000030651">
    <property type="component" value="Unassembled WGS sequence"/>
</dbReference>
<dbReference type="OrthoDB" id="4768338at2759"/>
<keyword evidence="3" id="KW-1185">Reference proteome</keyword>
<protein>
    <submittedName>
        <fullName evidence="2">Uncharacterized protein</fullName>
    </submittedName>
</protein>
<evidence type="ECO:0000313" key="3">
    <source>
        <dbReference type="Proteomes" id="UP000030651"/>
    </source>
</evidence>
<dbReference type="GeneID" id="19276201"/>
<dbReference type="RefSeq" id="XP_007837960.1">
    <property type="nucleotide sequence ID" value="XM_007839769.1"/>
</dbReference>
<dbReference type="KEGG" id="pfy:PFICI_11188"/>
<sequence length="507" mass="56524">MSNRTNPTAKPPPLGRNAIAKTKPTLDPSRSPANPIQPVPPAAVLTGRPPPAKRKDEDKTGTMTFEVEIEFIAFCREAPAYDATKDKECPYVLIPGTQIRIPKSSLTGFRGAPYTLPTRHRALVPGQPFEDLGLDPDNPNYIPIRRGGGAMDGFDEMLKDLESRRVDIVHGGPRTRLPPGMPEIKDPNLPRFAANTDNRLHHHWVLEYNPSAALDKEDAHMATGEIHALPLRLTTPAMTRRNGDWAELFTVWNLVKKHYRIHINDSCGINVNVGLPKKRFSADELRDVARLCWATEGIMLQIHGPQRYQRNAFPLRRWSALGRGMTAENFGDDQKTEFTPRRGITLLEGDAELKKCTTEAQVSGLLQHSAKQLSFDFKNYHPDYLQSQELANLVVDHTIQFRQAGASINGEWIAHWTNICVRSLEWLFEDENRSRLDTIADGCLLGENGSEQDAVDVLKDFLKVTGCGEQSEYLLRTDLEFRTYGGTPTLTPNPDSATVAAPSGPTS</sequence>
<proteinExistence type="predicted"/>
<name>W3WU49_PESFW</name>
<dbReference type="Pfam" id="PF12224">
    <property type="entry name" value="Amidoligase_2"/>
    <property type="match status" value="1"/>
</dbReference>
<dbReference type="InterPro" id="IPR022025">
    <property type="entry name" value="Amidoligase_2"/>
</dbReference>
<reference evidence="3" key="1">
    <citation type="journal article" date="2015" name="BMC Genomics">
        <title>Genomic and transcriptomic analysis of the endophytic fungus Pestalotiopsis fici reveals its lifestyle and high potential for synthesis of natural products.</title>
        <authorList>
            <person name="Wang X."/>
            <person name="Zhang X."/>
            <person name="Liu L."/>
            <person name="Xiang M."/>
            <person name="Wang W."/>
            <person name="Sun X."/>
            <person name="Che Y."/>
            <person name="Guo L."/>
            <person name="Liu G."/>
            <person name="Guo L."/>
            <person name="Wang C."/>
            <person name="Yin W.B."/>
            <person name="Stadler M."/>
            <person name="Zhang X."/>
            <person name="Liu X."/>
        </authorList>
    </citation>
    <scope>NUCLEOTIDE SEQUENCE [LARGE SCALE GENOMIC DNA]</scope>
    <source>
        <strain evidence="3">W106-1 / CGMCC3.15140</strain>
    </source>
</reference>
<dbReference type="EMBL" id="KI912116">
    <property type="protein sequence ID" value="ETS77314.1"/>
    <property type="molecule type" value="Genomic_DNA"/>
</dbReference>
<evidence type="ECO:0000313" key="2">
    <source>
        <dbReference type="EMBL" id="ETS77314.1"/>
    </source>
</evidence>
<organism evidence="2 3">
    <name type="scientific">Pestalotiopsis fici (strain W106-1 / CGMCC3.15140)</name>
    <dbReference type="NCBI Taxonomy" id="1229662"/>
    <lineage>
        <taxon>Eukaryota</taxon>
        <taxon>Fungi</taxon>
        <taxon>Dikarya</taxon>
        <taxon>Ascomycota</taxon>
        <taxon>Pezizomycotina</taxon>
        <taxon>Sordariomycetes</taxon>
        <taxon>Xylariomycetidae</taxon>
        <taxon>Amphisphaeriales</taxon>
        <taxon>Sporocadaceae</taxon>
        <taxon>Pestalotiopsis</taxon>
    </lineage>
</organism>
<dbReference type="HOGENOM" id="CLU_537590_0_0_1"/>
<accession>W3WU49</accession>
<evidence type="ECO:0000256" key="1">
    <source>
        <dbReference type="SAM" id="MobiDB-lite"/>
    </source>
</evidence>
<dbReference type="AlphaFoldDB" id="W3WU49"/>
<dbReference type="PANTHER" id="PTHR36847">
    <property type="entry name" value="AMIDOLIGASE ENZYME"/>
    <property type="match status" value="1"/>
</dbReference>
<dbReference type="PANTHER" id="PTHR36847:SF1">
    <property type="entry name" value="AMIDOLIGASE ENZYME"/>
    <property type="match status" value="1"/>
</dbReference>
<feature type="region of interest" description="Disordered" evidence="1">
    <location>
        <begin position="1"/>
        <end position="61"/>
    </location>
</feature>
<gene>
    <name evidence="2" type="ORF">PFICI_11188</name>
</gene>